<evidence type="ECO:0000313" key="3">
    <source>
        <dbReference type="EMBL" id="UOA13572.1"/>
    </source>
</evidence>
<evidence type="ECO:0000256" key="2">
    <source>
        <dbReference type="SAM" id="SignalP"/>
    </source>
</evidence>
<proteinExistence type="predicted"/>
<evidence type="ECO:0000313" key="4">
    <source>
        <dbReference type="Proteomes" id="UP000831019"/>
    </source>
</evidence>
<keyword evidence="2" id="KW-0732">Signal</keyword>
<dbReference type="EMBL" id="CP085144">
    <property type="protein sequence ID" value="UOA13572.1"/>
    <property type="molecule type" value="Genomic_DNA"/>
</dbReference>
<sequence>MYRKFIATIAALSVAITAFGARDAAADEKEVLRTLAAIAGVAIVGKMIYDNNKERKERETVTRRRAAPVYEAPRYYPTVSERPRLRPYVDRRPQPRRTARTSPKREVRPLPERVDRKLLPQQCFRSFNGEDGKVMMFGEPCLEKNYAQVDRLPNYCAKRVKTADGARYGYDARCLRDSGYSLARR</sequence>
<protein>
    <submittedName>
        <fullName evidence="3">Uncharacterized protein</fullName>
    </submittedName>
</protein>
<feature type="signal peptide" evidence="2">
    <location>
        <begin position="1"/>
        <end position="20"/>
    </location>
</feature>
<dbReference type="Proteomes" id="UP000831019">
    <property type="component" value="Chromosome"/>
</dbReference>
<gene>
    <name evidence="3" type="ORF">DSM109990_00356</name>
</gene>
<accession>A0ABY3ZGF8</accession>
<dbReference type="RefSeq" id="WP_243262107.1">
    <property type="nucleotide sequence ID" value="NZ_CP085144.1"/>
</dbReference>
<keyword evidence="4" id="KW-1185">Reference proteome</keyword>
<evidence type="ECO:0000256" key="1">
    <source>
        <dbReference type="SAM" id="MobiDB-lite"/>
    </source>
</evidence>
<reference evidence="4" key="1">
    <citation type="journal article" date="2022" name="Microorganisms">
        <title>Beyond the ABCs#Discovery of Three New Plasmid Types in Rhodobacterales (RepQ, RepY, RepW).</title>
        <authorList>
            <person name="Freese H.M."/>
            <person name="Ringel V."/>
            <person name="Overmann J."/>
            <person name="Petersen J."/>
        </authorList>
    </citation>
    <scope>NUCLEOTIDE SEQUENCE [LARGE SCALE GENOMIC DNA]</scope>
    <source>
        <strain evidence="4">DSM 109990</strain>
    </source>
</reference>
<feature type="region of interest" description="Disordered" evidence="1">
    <location>
        <begin position="82"/>
        <end position="111"/>
    </location>
</feature>
<organism evidence="3 4">
    <name type="scientific">Sulfitobacter dubius</name>
    <dbReference type="NCBI Taxonomy" id="218673"/>
    <lineage>
        <taxon>Bacteria</taxon>
        <taxon>Pseudomonadati</taxon>
        <taxon>Pseudomonadota</taxon>
        <taxon>Alphaproteobacteria</taxon>
        <taxon>Rhodobacterales</taxon>
        <taxon>Roseobacteraceae</taxon>
        <taxon>Sulfitobacter</taxon>
    </lineage>
</organism>
<name>A0ABY3ZGF8_9RHOB</name>
<feature type="compositionally biased region" description="Basic and acidic residues" evidence="1">
    <location>
        <begin position="82"/>
        <end position="93"/>
    </location>
</feature>
<feature type="chain" id="PRO_5047193549" evidence="2">
    <location>
        <begin position="21"/>
        <end position="185"/>
    </location>
</feature>